<name>I3SYD8_LOTJA</name>
<dbReference type="EMBL" id="BT145486">
    <property type="protein sequence ID" value="AFK45280.1"/>
    <property type="molecule type" value="mRNA"/>
</dbReference>
<dbReference type="AlphaFoldDB" id="I3SYD8"/>
<accession>I3SYD8</accession>
<protein>
    <submittedName>
        <fullName evidence="1">Uncharacterized protein</fullName>
    </submittedName>
</protein>
<reference evidence="1" key="1">
    <citation type="submission" date="2012-05" db="EMBL/GenBank/DDBJ databases">
        <authorList>
            <person name="Krishnakumar V."/>
            <person name="Cheung F."/>
            <person name="Xiao Y."/>
            <person name="Chan A."/>
            <person name="Moskal W.A."/>
            <person name="Town C.D."/>
        </authorList>
    </citation>
    <scope>NUCLEOTIDE SEQUENCE</scope>
</reference>
<proteinExistence type="evidence at transcript level"/>
<sequence>MAEIDDVATTRSAPASFAAFRTFTVPFIAGSNICFSGSVTSPMTLGQARCMTPLQPFTVVAMELVSRRSISKRRRRPLAPSIASRCLVSFSSLRSWTVAWTV</sequence>
<organism evidence="1">
    <name type="scientific">Lotus japonicus</name>
    <name type="common">Lotus corniculatus var. japonicus</name>
    <dbReference type="NCBI Taxonomy" id="34305"/>
    <lineage>
        <taxon>Eukaryota</taxon>
        <taxon>Viridiplantae</taxon>
        <taxon>Streptophyta</taxon>
        <taxon>Embryophyta</taxon>
        <taxon>Tracheophyta</taxon>
        <taxon>Spermatophyta</taxon>
        <taxon>Magnoliopsida</taxon>
        <taxon>eudicotyledons</taxon>
        <taxon>Gunneridae</taxon>
        <taxon>Pentapetalae</taxon>
        <taxon>rosids</taxon>
        <taxon>fabids</taxon>
        <taxon>Fabales</taxon>
        <taxon>Fabaceae</taxon>
        <taxon>Papilionoideae</taxon>
        <taxon>50 kb inversion clade</taxon>
        <taxon>NPAAA clade</taxon>
        <taxon>Hologalegina</taxon>
        <taxon>robinioid clade</taxon>
        <taxon>Loteae</taxon>
        <taxon>Lotus</taxon>
    </lineage>
</organism>
<evidence type="ECO:0000313" key="1">
    <source>
        <dbReference type="EMBL" id="AFK45280.1"/>
    </source>
</evidence>